<evidence type="ECO:0000313" key="1">
    <source>
        <dbReference type="EMBL" id="CAH0719061.1"/>
    </source>
</evidence>
<feature type="non-terminal residue" evidence="1">
    <location>
        <position position="248"/>
    </location>
</feature>
<keyword evidence="2" id="KW-1185">Reference proteome</keyword>
<dbReference type="Proteomes" id="UP000838878">
    <property type="component" value="Chromosome 13"/>
</dbReference>
<dbReference type="AlphaFoldDB" id="A0A8J9UEU4"/>
<dbReference type="OrthoDB" id="7229642at2759"/>
<proteinExistence type="predicted"/>
<organism evidence="1 2">
    <name type="scientific">Brenthis ino</name>
    <name type="common">lesser marbled fritillary</name>
    <dbReference type="NCBI Taxonomy" id="405034"/>
    <lineage>
        <taxon>Eukaryota</taxon>
        <taxon>Metazoa</taxon>
        <taxon>Ecdysozoa</taxon>
        <taxon>Arthropoda</taxon>
        <taxon>Hexapoda</taxon>
        <taxon>Insecta</taxon>
        <taxon>Pterygota</taxon>
        <taxon>Neoptera</taxon>
        <taxon>Endopterygota</taxon>
        <taxon>Lepidoptera</taxon>
        <taxon>Glossata</taxon>
        <taxon>Ditrysia</taxon>
        <taxon>Papilionoidea</taxon>
        <taxon>Nymphalidae</taxon>
        <taxon>Heliconiinae</taxon>
        <taxon>Argynnini</taxon>
        <taxon>Brenthis</taxon>
    </lineage>
</organism>
<evidence type="ECO:0000313" key="2">
    <source>
        <dbReference type="Proteomes" id="UP000838878"/>
    </source>
</evidence>
<name>A0A8J9UEU4_9NEOP</name>
<gene>
    <name evidence="1" type="ORF">BINO364_LOCUS5452</name>
</gene>
<reference evidence="1" key="1">
    <citation type="submission" date="2021-12" db="EMBL/GenBank/DDBJ databases">
        <authorList>
            <person name="Martin H S."/>
        </authorList>
    </citation>
    <scope>NUCLEOTIDE SEQUENCE</scope>
</reference>
<protein>
    <submittedName>
        <fullName evidence="1">Uncharacterized protein</fullName>
    </submittedName>
</protein>
<dbReference type="EMBL" id="OV170233">
    <property type="protein sequence ID" value="CAH0719061.1"/>
    <property type="molecule type" value="Genomic_DNA"/>
</dbReference>
<sequence length="248" mass="28597">MKTGLLYGIVASSKTRMRCVFCGVYIPKANKCIEEHTNGTKHKECIDQMAEHGIIYNNEELYCRPCDLHFGEEDSVASHLENDDHANWIATVDDLIEGEFINVISYMASESDEVTCEVCNCNMYCTLQIIEEHVNEIAHRNNVAEKLRPLNGIFPVENEDEMWCKVCDEYFENSAKGILQHIDESQTHVDWFMKLVNLIQAQDVSVQDFLRLEHEKNAYCNVCQMEVTCELQSIEEHVYSDAHLNQFS</sequence>
<accession>A0A8J9UEU4</accession>